<dbReference type="InterPro" id="IPR036527">
    <property type="entry name" value="SCP2_sterol-bd_dom_sf"/>
</dbReference>
<dbReference type="Proteomes" id="UP000287547">
    <property type="component" value="Unassembled WGS sequence"/>
</dbReference>
<dbReference type="EMBL" id="QHKI01000010">
    <property type="protein sequence ID" value="RSM85937.1"/>
    <property type="molecule type" value="Genomic_DNA"/>
</dbReference>
<dbReference type="OrthoDB" id="2908954at2"/>
<organism evidence="9 10">
    <name type="scientific">Kibdelosporangium aridum</name>
    <dbReference type="NCBI Taxonomy" id="2030"/>
    <lineage>
        <taxon>Bacteria</taxon>
        <taxon>Bacillati</taxon>
        <taxon>Actinomycetota</taxon>
        <taxon>Actinomycetes</taxon>
        <taxon>Pseudonocardiales</taxon>
        <taxon>Pseudonocardiaceae</taxon>
        <taxon>Kibdelosporangium</taxon>
    </lineage>
</organism>
<feature type="coiled-coil region" evidence="6">
    <location>
        <begin position="559"/>
        <end position="586"/>
    </location>
</feature>
<keyword evidence="4 7" id="KW-1133">Transmembrane helix</keyword>
<dbReference type="GO" id="GO:0019752">
    <property type="term" value="P:carboxylic acid metabolic process"/>
    <property type="evidence" value="ECO:0007669"/>
    <property type="project" value="InterPro"/>
</dbReference>
<keyword evidence="2" id="KW-0808">Transferase</keyword>
<evidence type="ECO:0000256" key="2">
    <source>
        <dbReference type="ARBA" id="ARBA00022679"/>
    </source>
</evidence>
<dbReference type="SUPFAM" id="SSF55718">
    <property type="entry name" value="SCP-like"/>
    <property type="match status" value="1"/>
</dbReference>
<dbReference type="Gene3D" id="3.20.20.70">
    <property type="entry name" value="Aldolase class I"/>
    <property type="match status" value="1"/>
</dbReference>
<evidence type="ECO:0000256" key="4">
    <source>
        <dbReference type="ARBA" id="ARBA00022989"/>
    </source>
</evidence>
<evidence type="ECO:0000256" key="6">
    <source>
        <dbReference type="SAM" id="Coils"/>
    </source>
</evidence>
<dbReference type="Pfam" id="PF00682">
    <property type="entry name" value="HMGL-like"/>
    <property type="match status" value="1"/>
</dbReference>
<feature type="domain" description="Pyruvate carboxyltransferase" evidence="8">
    <location>
        <begin position="460"/>
        <end position="711"/>
    </location>
</feature>
<dbReference type="InterPro" id="IPR013785">
    <property type="entry name" value="Aldolase_TIM"/>
</dbReference>
<dbReference type="RefSeq" id="WP_051792707.1">
    <property type="nucleotide sequence ID" value="NZ_QHKI01000010.1"/>
</dbReference>
<dbReference type="SUPFAM" id="SSF51569">
    <property type="entry name" value="Aldolase"/>
    <property type="match status" value="1"/>
</dbReference>
<keyword evidence="3 7" id="KW-0812">Transmembrane</keyword>
<dbReference type="PROSITE" id="PS00816">
    <property type="entry name" value="AIPM_HOMOCIT_SYNTH_2"/>
    <property type="match status" value="1"/>
</dbReference>
<keyword evidence="6" id="KW-0175">Coiled coil</keyword>
<dbReference type="CDD" id="cd13956">
    <property type="entry name" value="PT_UbiA"/>
    <property type="match status" value="1"/>
</dbReference>
<proteinExistence type="predicted"/>
<dbReference type="InterPro" id="IPR000891">
    <property type="entry name" value="PYR_CT"/>
</dbReference>
<evidence type="ECO:0000256" key="7">
    <source>
        <dbReference type="SAM" id="Phobius"/>
    </source>
</evidence>
<dbReference type="InterPro" id="IPR002034">
    <property type="entry name" value="AIPM/Hcit_synth_CS"/>
</dbReference>
<feature type="transmembrane region" description="Helical" evidence="7">
    <location>
        <begin position="84"/>
        <end position="104"/>
    </location>
</feature>
<dbReference type="InterPro" id="IPR044878">
    <property type="entry name" value="UbiA_sf"/>
</dbReference>
<feature type="transmembrane region" description="Helical" evidence="7">
    <location>
        <begin position="273"/>
        <end position="301"/>
    </location>
</feature>
<keyword evidence="5 7" id="KW-0472">Membrane</keyword>
<evidence type="ECO:0000256" key="3">
    <source>
        <dbReference type="ARBA" id="ARBA00022692"/>
    </source>
</evidence>
<dbReference type="GO" id="GO:0046912">
    <property type="term" value="F:acyltransferase activity, acyl groups converted into alkyl on transfer"/>
    <property type="evidence" value="ECO:0007669"/>
    <property type="project" value="InterPro"/>
</dbReference>
<feature type="transmembrane region" description="Helical" evidence="7">
    <location>
        <begin position="110"/>
        <end position="127"/>
    </location>
</feature>
<dbReference type="Gene3D" id="1.10.238.260">
    <property type="match status" value="1"/>
</dbReference>
<dbReference type="Pfam" id="PF01040">
    <property type="entry name" value="UbiA"/>
    <property type="match status" value="1"/>
</dbReference>
<name>A0A428ZCY6_KIBAR</name>
<comment type="caution">
    <text evidence="9">The sequence shown here is derived from an EMBL/GenBank/DDBJ whole genome shotgun (WGS) entry which is preliminary data.</text>
</comment>
<reference evidence="9 10" key="1">
    <citation type="submission" date="2018-05" db="EMBL/GenBank/DDBJ databases">
        <title>Evolution of GPA BGCs.</title>
        <authorList>
            <person name="Waglechner N."/>
            <person name="Wright G.D."/>
        </authorList>
    </citation>
    <scope>NUCLEOTIDE SEQUENCE [LARGE SCALE GENOMIC DNA]</scope>
    <source>
        <strain evidence="9 10">A82846</strain>
    </source>
</reference>
<evidence type="ECO:0000259" key="8">
    <source>
        <dbReference type="PROSITE" id="PS50991"/>
    </source>
</evidence>
<accession>A0A428ZCY6</accession>
<dbReference type="PROSITE" id="PS50991">
    <property type="entry name" value="PYR_CT"/>
    <property type="match status" value="1"/>
</dbReference>
<comment type="subcellular location">
    <subcellularLocation>
        <location evidence="1">Membrane</location>
        <topology evidence="1">Multi-pass membrane protein</topology>
    </subcellularLocation>
</comment>
<evidence type="ECO:0000313" key="9">
    <source>
        <dbReference type="EMBL" id="RSM85937.1"/>
    </source>
</evidence>
<dbReference type="PANTHER" id="PTHR42880:SF1">
    <property type="entry name" value="ISOPROPYLMALATE_HOMOCITRATE_CITRAMALATE SYNTHASE FAMILY PROTEIN"/>
    <property type="match status" value="1"/>
</dbReference>
<dbReference type="Gene3D" id="1.10.357.140">
    <property type="entry name" value="UbiA prenyltransferase"/>
    <property type="match status" value="1"/>
</dbReference>
<dbReference type="GO" id="GO:0016765">
    <property type="term" value="F:transferase activity, transferring alkyl or aryl (other than methyl) groups"/>
    <property type="evidence" value="ECO:0007669"/>
    <property type="project" value="InterPro"/>
</dbReference>
<dbReference type="PROSITE" id="PS00815">
    <property type="entry name" value="AIPM_HOMOCIT_SYNTH_1"/>
    <property type="match status" value="1"/>
</dbReference>
<dbReference type="Pfam" id="PF22617">
    <property type="entry name" value="HCS_D2"/>
    <property type="match status" value="1"/>
</dbReference>
<feature type="transmembrane region" description="Helical" evidence="7">
    <location>
        <begin position="14"/>
        <end position="33"/>
    </location>
</feature>
<dbReference type="Gene3D" id="3.30.1050.10">
    <property type="entry name" value="SCP2 sterol-binding domain"/>
    <property type="match status" value="1"/>
</dbReference>
<gene>
    <name evidence="9" type="ORF">DMH04_14730</name>
</gene>
<dbReference type="InterPro" id="IPR000537">
    <property type="entry name" value="UbiA_prenyltransferase"/>
</dbReference>
<sequence>MRLKQILFAHVETWRPYTACYVGLVGLAGAALTDPHASTLRLLCAWLVPTMGWLAGLYGGDYFDRNLDATAKPHRPIPSGRMRAGTALAMLIGLTVAGGLVGLVINWRTLGLVLIALMLGIAYSAFFKGRGLAGNAVRGLISAFACLFGAMTVADLPPVTVLPLAAAFWLHDTGSNLVGALRDVDGDRAGGYETLPVRKGMTVGVRVSTAAIVTAYLFAVLQVVVSAEMTVTAVAVFALAIVAAVAAIGPLWASEVTRLRAYRAHTVLVIERVLLAGAFVTLGFGFGVGIPVTAVAVGCAWGSQRILRARHELTGEERADGVDTETVLAFVDRQVAELAARETELRALTGWERLIEVRLSEPDLVIVLSTAGGTVQRLTGAEPDLPKLTITTTGAVFAAIFLHGTSNPRRAYLTRALRMQAPPRDMMLLNQLFNEFRGNTGRVTTVPREPLPTGELPERVVISDTTLRDGEQMPGVAFSPAQKLDLARRLVALGIPMIEVGFPVVSEDESAAIRAIVDAELDAVIQVIARPADADVDAALRTGAHSVAVFIGTSESHLRHKLRIDVDELKRRVDRAVRRVKAAGRQAVFAAEDATRTDPDVLVAVYDAAAEAGADALGLADTAGIAQPWTMRELVEKVGASCPLPLAVHCHNDLGLATANSLAGLLGGASGVQCSVLGIGERAGNAPLEQVVMALEAAMEHSTGLELPLLEPLARHVAGLIGGRVPPYAPVVGAHAFVHESGLHVDGISRDPSTYEPYSPELVGRQRRIVLGKHSGRSAVVTVAAECGLAVDAADVDAVLAEIKRGAVDTDRVVELLTHARPVA</sequence>
<evidence type="ECO:0000256" key="5">
    <source>
        <dbReference type="ARBA" id="ARBA00023136"/>
    </source>
</evidence>
<feature type="transmembrane region" description="Helical" evidence="7">
    <location>
        <begin position="231"/>
        <end position="253"/>
    </location>
</feature>
<dbReference type="PANTHER" id="PTHR42880">
    <property type="entry name" value="HOMOCITRATE SYNTHASE"/>
    <property type="match status" value="1"/>
</dbReference>
<feature type="transmembrane region" description="Helical" evidence="7">
    <location>
        <begin position="39"/>
        <end position="63"/>
    </location>
</feature>
<feature type="transmembrane region" description="Helical" evidence="7">
    <location>
        <begin position="203"/>
        <end position="224"/>
    </location>
</feature>
<dbReference type="AlphaFoldDB" id="A0A428ZCY6"/>
<dbReference type="GO" id="GO:0016020">
    <property type="term" value="C:membrane"/>
    <property type="evidence" value="ECO:0007669"/>
    <property type="project" value="UniProtKB-SubCell"/>
</dbReference>
<evidence type="ECO:0000256" key="1">
    <source>
        <dbReference type="ARBA" id="ARBA00004141"/>
    </source>
</evidence>
<protein>
    <recommendedName>
        <fullName evidence="8">Pyruvate carboxyltransferase domain-containing protein</fullName>
    </recommendedName>
</protein>
<dbReference type="InterPro" id="IPR054691">
    <property type="entry name" value="LeuA/HCS_post-cat"/>
</dbReference>
<evidence type="ECO:0000313" key="10">
    <source>
        <dbReference type="Proteomes" id="UP000287547"/>
    </source>
</evidence>